<proteinExistence type="predicted"/>
<dbReference type="InterPro" id="IPR050833">
    <property type="entry name" value="Poly_Biosynth_Transport"/>
</dbReference>
<reference evidence="7 8" key="1">
    <citation type="submission" date="2018-02" db="EMBL/GenBank/DDBJ databases">
        <title>Bacteriophage NCPPB3778 and a type I-E CRISPR drive the evolution of the US Biological Select Agent, Rathayibacter toxicus.</title>
        <authorList>
            <person name="Davis E.W.II."/>
            <person name="Tabima J.F."/>
            <person name="Weisberg A.J."/>
            <person name="Lopes L.D."/>
            <person name="Wiseman M.S."/>
            <person name="Wiseman M.S."/>
            <person name="Pupko T."/>
            <person name="Belcher M.S."/>
            <person name="Sechler A.J."/>
            <person name="Tancos M.A."/>
            <person name="Schroeder B.K."/>
            <person name="Murray T.D."/>
            <person name="Luster D.G."/>
            <person name="Schneider W.L."/>
            <person name="Rogers E."/>
            <person name="Andreote F.D."/>
            <person name="Grunwald N.J."/>
            <person name="Putnam M.L."/>
            <person name="Chang J.H."/>
        </authorList>
    </citation>
    <scope>NUCLEOTIDE SEQUENCE [LARGE SCALE GENOMIC DNA]</scope>
    <source>
        <strain evidence="7 8">AY1B3</strain>
    </source>
</reference>
<evidence type="ECO:0000256" key="2">
    <source>
        <dbReference type="ARBA" id="ARBA00022475"/>
    </source>
</evidence>
<evidence type="ECO:0000256" key="6">
    <source>
        <dbReference type="SAM" id="Phobius"/>
    </source>
</evidence>
<feature type="transmembrane region" description="Helical" evidence="6">
    <location>
        <begin position="92"/>
        <end position="109"/>
    </location>
</feature>
<name>A0A2S5VUJ0_9MICO</name>
<feature type="transmembrane region" description="Helical" evidence="6">
    <location>
        <begin position="171"/>
        <end position="190"/>
    </location>
</feature>
<organism evidence="7 8">
    <name type="scientific">Clavibacter michiganensis</name>
    <dbReference type="NCBI Taxonomy" id="28447"/>
    <lineage>
        <taxon>Bacteria</taxon>
        <taxon>Bacillati</taxon>
        <taxon>Actinomycetota</taxon>
        <taxon>Actinomycetes</taxon>
        <taxon>Micrococcales</taxon>
        <taxon>Microbacteriaceae</taxon>
        <taxon>Clavibacter</taxon>
    </lineage>
</organism>
<keyword evidence="3 6" id="KW-0812">Transmembrane</keyword>
<feature type="transmembrane region" description="Helical" evidence="6">
    <location>
        <begin position="379"/>
        <end position="398"/>
    </location>
</feature>
<dbReference type="Proteomes" id="UP000239241">
    <property type="component" value="Unassembled WGS sequence"/>
</dbReference>
<keyword evidence="4 6" id="KW-1133">Transmembrane helix</keyword>
<feature type="transmembrane region" description="Helical" evidence="6">
    <location>
        <begin position="15"/>
        <end position="36"/>
    </location>
</feature>
<evidence type="ECO:0000313" key="8">
    <source>
        <dbReference type="Proteomes" id="UP000239241"/>
    </source>
</evidence>
<gene>
    <name evidence="7" type="ORF">C5E16_08370</name>
</gene>
<dbReference type="GO" id="GO:0005886">
    <property type="term" value="C:plasma membrane"/>
    <property type="evidence" value="ECO:0007669"/>
    <property type="project" value="UniProtKB-SubCell"/>
</dbReference>
<evidence type="ECO:0000313" key="7">
    <source>
        <dbReference type="EMBL" id="PPF67800.1"/>
    </source>
</evidence>
<feature type="transmembrane region" description="Helical" evidence="6">
    <location>
        <begin position="48"/>
        <end position="71"/>
    </location>
</feature>
<evidence type="ECO:0000256" key="5">
    <source>
        <dbReference type="ARBA" id="ARBA00023136"/>
    </source>
</evidence>
<evidence type="ECO:0000256" key="4">
    <source>
        <dbReference type="ARBA" id="ARBA00022989"/>
    </source>
</evidence>
<feature type="transmembrane region" description="Helical" evidence="6">
    <location>
        <begin position="321"/>
        <end position="341"/>
    </location>
</feature>
<dbReference type="RefSeq" id="WP_104290284.1">
    <property type="nucleotide sequence ID" value="NZ_PSXY01000011.1"/>
</dbReference>
<evidence type="ECO:0000256" key="3">
    <source>
        <dbReference type="ARBA" id="ARBA00022692"/>
    </source>
</evidence>
<comment type="caution">
    <text evidence="7">The sequence shown here is derived from an EMBL/GenBank/DDBJ whole genome shotgun (WGS) entry which is preliminary data.</text>
</comment>
<feature type="transmembrane region" description="Helical" evidence="6">
    <location>
        <begin position="143"/>
        <end position="165"/>
    </location>
</feature>
<keyword evidence="5 6" id="KW-0472">Membrane</keyword>
<accession>A0A2S5VUJ0</accession>
<protein>
    <submittedName>
        <fullName evidence="7">Uncharacterized protein</fullName>
    </submittedName>
</protein>
<evidence type="ECO:0000256" key="1">
    <source>
        <dbReference type="ARBA" id="ARBA00004651"/>
    </source>
</evidence>
<feature type="transmembrane region" description="Helical" evidence="6">
    <location>
        <begin position="290"/>
        <end position="315"/>
    </location>
</feature>
<feature type="transmembrane region" description="Helical" evidence="6">
    <location>
        <begin position="115"/>
        <end position="131"/>
    </location>
</feature>
<dbReference type="Pfam" id="PF01943">
    <property type="entry name" value="Polysacc_synt"/>
    <property type="match status" value="1"/>
</dbReference>
<dbReference type="AlphaFoldDB" id="A0A2S5VUJ0"/>
<feature type="transmembrane region" description="Helical" evidence="6">
    <location>
        <begin position="353"/>
        <end position="373"/>
    </location>
</feature>
<dbReference type="PANTHER" id="PTHR30250">
    <property type="entry name" value="PST FAMILY PREDICTED COLANIC ACID TRANSPORTER"/>
    <property type="match status" value="1"/>
</dbReference>
<dbReference type="EMBL" id="PSXY01000011">
    <property type="protein sequence ID" value="PPF67800.1"/>
    <property type="molecule type" value="Genomic_DNA"/>
</dbReference>
<dbReference type="InterPro" id="IPR002797">
    <property type="entry name" value="Polysacc_synth"/>
</dbReference>
<comment type="subcellular location">
    <subcellularLocation>
        <location evidence="1">Cell membrane</location>
        <topology evidence="1">Multi-pass membrane protein</topology>
    </subcellularLocation>
</comment>
<sequence length="405" mass="42130">MTSSDARNGGLGRQATFLAGATGIAQIGTAIIYLIAARSSGPEAFGQAVTAVAVATAAVGIIDFGTNSLWLRETARGDLTPITLLQRSYGKLLIACLVLAAAATAIVVLAPDTNLWTAAPIGMFLLLSQTAQVPIRARARMSVIAASLLIDRATGLAVMGTALAIDIRGATILWIALVSGSIVSTAFLVFKMPDREAFRSARTIDLHPWSGSGFYGLSSVAVSAQSLDVAILSATAGPSAAGLYGAVNRWTQPMSLAVTAFAQSAVPVVARYRSWALAWPHVRNALWMPAAAMTACVIAFVTAPAVVDFLVGAAYAQSADVLRILAIGTLFAIINQPLAVFQQSLGRDRPVSFATVSSVALQLILVAVLAPQYGAMGAAWAFVAAQICICALLLVTLFRSHRPHL</sequence>
<dbReference type="PANTHER" id="PTHR30250:SF11">
    <property type="entry name" value="O-ANTIGEN TRANSPORTER-RELATED"/>
    <property type="match status" value="1"/>
</dbReference>
<keyword evidence="2" id="KW-1003">Cell membrane</keyword>